<sequence>MGYNLSGFLIKPAVTNKAILEQALGWELVDETTVTFEEATLNKYDNAFVDIYHTASGTLVLSDMAYYEREQGLKQISKEGELVVFGLSETAMVFFFQKFAGGELLWEDGISMDGEIQRMGNSELQLDEDTDIVFDTFGDLSADYLGTNFHEVPLETSVMRYRAERFIVKDFTVPPIGEEEAFPLFNQFLTAVGKRQAPVVEETPAKKFYSFETYLREQHHYAPHMAVAFANYMKANLDTFNNWRKLPLHLRSNKAVQVYAYGIVVLVHAVLFALVGGLLTLMGKSIWSWPVYGLSLAGFIAFYVYKTRQSKVHSKQEFLKILDTDTFPD</sequence>
<evidence type="ECO:0000313" key="3">
    <source>
        <dbReference type="Proteomes" id="UP000077177"/>
    </source>
</evidence>
<dbReference type="AlphaFoldDB" id="A0A172TWY7"/>
<evidence type="ECO:0000313" key="2">
    <source>
        <dbReference type="EMBL" id="ANE51303.1"/>
    </source>
</evidence>
<dbReference type="OrthoDB" id="6705767at2"/>
<gene>
    <name evidence="2" type="ORF">SY85_13065</name>
</gene>
<feature type="transmembrane region" description="Helical" evidence="1">
    <location>
        <begin position="258"/>
        <end position="280"/>
    </location>
</feature>
<keyword evidence="1" id="KW-0472">Membrane</keyword>
<reference evidence="2 3" key="2">
    <citation type="journal article" date="2016" name="Int. J. Syst. Evol. Microbiol.">
        <title>Flavisolibacter tropicus sp. nov., isolated from tropical soil.</title>
        <authorList>
            <person name="Lee J.J."/>
            <person name="Kang M.S."/>
            <person name="Kim G.S."/>
            <person name="Lee C.S."/>
            <person name="Lim S."/>
            <person name="Lee J."/>
            <person name="Roh S.H."/>
            <person name="Kang H."/>
            <person name="Ha J.M."/>
            <person name="Bae S."/>
            <person name="Jung H.Y."/>
            <person name="Kim M.K."/>
        </authorList>
    </citation>
    <scope>NUCLEOTIDE SEQUENCE [LARGE SCALE GENOMIC DNA]</scope>
    <source>
        <strain evidence="2 3">LCS9</strain>
    </source>
</reference>
<name>A0A172TWY7_9BACT</name>
<keyword evidence="1" id="KW-0812">Transmembrane</keyword>
<keyword evidence="1" id="KW-1133">Transmembrane helix</keyword>
<dbReference type="RefSeq" id="WP_066405185.1">
    <property type="nucleotide sequence ID" value="NZ_CP011390.1"/>
</dbReference>
<accession>A0A172TWY7</accession>
<proteinExistence type="predicted"/>
<dbReference type="KEGG" id="fla:SY85_13065"/>
<evidence type="ECO:0000256" key="1">
    <source>
        <dbReference type="SAM" id="Phobius"/>
    </source>
</evidence>
<protein>
    <submittedName>
        <fullName evidence="2">Uncharacterized protein</fullName>
    </submittedName>
</protein>
<dbReference type="Proteomes" id="UP000077177">
    <property type="component" value="Chromosome"/>
</dbReference>
<keyword evidence="3" id="KW-1185">Reference proteome</keyword>
<feature type="transmembrane region" description="Helical" evidence="1">
    <location>
        <begin position="286"/>
        <end position="305"/>
    </location>
</feature>
<dbReference type="EMBL" id="CP011390">
    <property type="protein sequence ID" value="ANE51303.1"/>
    <property type="molecule type" value="Genomic_DNA"/>
</dbReference>
<organism evidence="2 3">
    <name type="scientific">Flavisolibacter tropicus</name>
    <dbReference type="NCBI Taxonomy" id="1492898"/>
    <lineage>
        <taxon>Bacteria</taxon>
        <taxon>Pseudomonadati</taxon>
        <taxon>Bacteroidota</taxon>
        <taxon>Chitinophagia</taxon>
        <taxon>Chitinophagales</taxon>
        <taxon>Chitinophagaceae</taxon>
        <taxon>Flavisolibacter</taxon>
    </lineage>
</organism>
<reference evidence="3" key="1">
    <citation type="submission" date="2015-01" db="EMBL/GenBank/DDBJ databases">
        <title>Flavisolibacter sp./LCS9/ whole genome sequencing.</title>
        <authorList>
            <person name="Kim M.K."/>
            <person name="Srinivasan S."/>
            <person name="Lee J.-J."/>
        </authorList>
    </citation>
    <scope>NUCLEOTIDE SEQUENCE [LARGE SCALE GENOMIC DNA]</scope>
    <source>
        <strain evidence="3">LCS9</strain>
    </source>
</reference>